<keyword evidence="6 11" id="KW-0472">Membrane</keyword>
<keyword evidence="8 10" id="KW-0675">Receptor</keyword>
<feature type="domain" description="G-protein coupled receptors family 1 profile" evidence="12">
    <location>
        <begin position="90"/>
        <end position="421"/>
    </location>
</feature>
<feature type="transmembrane region" description="Helical" evidence="11">
    <location>
        <begin position="190"/>
        <end position="213"/>
    </location>
</feature>
<dbReference type="GO" id="GO:0005886">
    <property type="term" value="C:plasma membrane"/>
    <property type="evidence" value="ECO:0007669"/>
    <property type="project" value="UniProtKB-SubCell"/>
</dbReference>
<keyword evidence="3 10" id="KW-0812">Transmembrane</keyword>
<dbReference type="SUPFAM" id="SSF81321">
    <property type="entry name" value="Family A G protein-coupled receptor-like"/>
    <property type="match status" value="1"/>
</dbReference>
<dbReference type="SMART" id="SM01381">
    <property type="entry name" value="7TM_GPCR_Srsx"/>
    <property type="match status" value="1"/>
</dbReference>
<comment type="subcellular location">
    <subcellularLocation>
        <location evidence="1">Cell membrane</location>
        <topology evidence="1">Multi-pass membrane protein</topology>
    </subcellularLocation>
</comment>
<dbReference type="Proteomes" id="UP000276133">
    <property type="component" value="Unassembled WGS sequence"/>
</dbReference>
<feature type="transmembrane region" description="Helical" evidence="11">
    <location>
        <begin position="400"/>
        <end position="424"/>
    </location>
</feature>
<keyword evidence="4 11" id="KW-1133">Transmembrane helix</keyword>
<evidence type="ECO:0000313" key="14">
    <source>
        <dbReference type="Proteomes" id="UP000276133"/>
    </source>
</evidence>
<dbReference type="EMBL" id="REGN01001180">
    <property type="protein sequence ID" value="RNA36464.1"/>
    <property type="molecule type" value="Genomic_DNA"/>
</dbReference>
<evidence type="ECO:0000256" key="11">
    <source>
        <dbReference type="SAM" id="Phobius"/>
    </source>
</evidence>
<sequence length="497" mass="57629">MKLFSDFIEGFSKSNLDFTEERGLNLELKKIPLIDHNISTLKNKSFRYDINGPKPNFNNSKWVEEILTVDKFNLIIYLFLFSVIIFTAFGNALVCAAVFRERKLQTSTNLFLISLAVADFMVALFVMPSSLLSEILGYYPFGKIFCTIWVSLDVLCCTSSIYHMSTMALDRYLTIKFPLKYGRNKSKRITLVKITIVWLISIVICSPIFFLGLIDSSNVFDSNQICQLFNKKFRIYGSVFAFYVPFFVMLIAYVSTIRILKNVLDRKLVDKKLKMEENLRLFQKKTFSSVLEGLLIQTKLQLDIDSNDSVLARPQSISEKALIKRGNQSANQPNSSRQSRYSFVNYQSIKKIAQNEKKALKVLIIIFIVFVSLWCPFFVLNFTSGFCDQCIHDLFLKYESLVYTFILWLGYMSSMANPIVYTMFNKSFRTAFINILKCKKVSIEQPHRMNFKQPGEMINEIKNFHNLGQKNFYSDEDKSSNQKIKKYSYVKKLSVNV</sequence>
<proteinExistence type="inferred from homology"/>
<gene>
    <name evidence="13" type="ORF">BpHYR1_045059</name>
</gene>
<comment type="caution">
    <text evidence="13">The sequence shown here is derived from an EMBL/GenBank/DDBJ whole genome shotgun (WGS) entry which is preliminary data.</text>
</comment>
<keyword evidence="7" id="KW-1015">Disulfide bond</keyword>
<dbReference type="OrthoDB" id="10034726at2759"/>
<evidence type="ECO:0000256" key="10">
    <source>
        <dbReference type="RuleBase" id="RU000688"/>
    </source>
</evidence>
<accession>A0A3M7SKR2</accession>
<name>A0A3M7SKR2_BRAPC</name>
<feature type="transmembrane region" description="Helical" evidence="11">
    <location>
        <begin position="148"/>
        <end position="169"/>
    </location>
</feature>
<keyword evidence="14" id="KW-1185">Reference proteome</keyword>
<evidence type="ECO:0000256" key="3">
    <source>
        <dbReference type="ARBA" id="ARBA00022692"/>
    </source>
</evidence>
<comment type="similarity">
    <text evidence="10">Belongs to the G-protein coupled receptor 1 family.</text>
</comment>
<dbReference type="PANTHER" id="PTHR24248:SF125">
    <property type="entry name" value="DOPAMINE D2-LIKE RECEPTOR"/>
    <property type="match status" value="1"/>
</dbReference>
<dbReference type="PRINTS" id="PR00237">
    <property type="entry name" value="GPCRRHODOPSN"/>
</dbReference>
<reference evidence="13 14" key="1">
    <citation type="journal article" date="2018" name="Sci. Rep.">
        <title>Genomic signatures of local adaptation to the degree of environmental predictability in rotifers.</title>
        <authorList>
            <person name="Franch-Gras L."/>
            <person name="Hahn C."/>
            <person name="Garcia-Roger E.M."/>
            <person name="Carmona M.J."/>
            <person name="Serra M."/>
            <person name="Gomez A."/>
        </authorList>
    </citation>
    <scope>NUCLEOTIDE SEQUENCE [LARGE SCALE GENOMIC DNA]</scope>
    <source>
        <strain evidence="13">HYR1</strain>
    </source>
</reference>
<feature type="transmembrane region" description="Helical" evidence="11">
    <location>
        <begin position="233"/>
        <end position="254"/>
    </location>
</feature>
<dbReference type="Pfam" id="PF00001">
    <property type="entry name" value="7tm_1"/>
    <property type="match status" value="1"/>
</dbReference>
<keyword evidence="2" id="KW-1003">Cell membrane</keyword>
<dbReference type="PROSITE" id="PS50262">
    <property type="entry name" value="G_PROTEIN_RECEP_F1_2"/>
    <property type="match status" value="1"/>
</dbReference>
<dbReference type="STRING" id="10195.A0A3M7SKR2"/>
<dbReference type="Gene3D" id="1.20.1070.10">
    <property type="entry name" value="Rhodopsin 7-helix transmembrane proteins"/>
    <property type="match status" value="1"/>
</dbReference>
<keyword evidence="5 10" id="KW-0297">G-protein coupled receptor</keyword>
<feature type="transmembrane region" description="Helical" evidence="11">
    <location>
        <begin position="359"/>
        <end position="380"/>
    </location>
</feature>
<feature type="transmembrane region" description="Helical" evidence="11">
    <location>
        <begin position="110"/>
        <end position="128"/>
    </location>
</feature>
<protein>
    <submittedName>
        <fullName evidence="13">5-hydroxytryptamine receptor 2B</fullName>
    </submittedName>
</protein>
<dbReference type="PANTHER" id="PTHR24248">
    <property type="entry name" value="ADRENERGIC RECEPTOR-RELATED G-PROTEIN COUPLED RECEPTOR"/>
    <property type="match status" value="1"/>
</dbReference>
<evidence type="ECO:0000256" key="4">
    <source>
        <dbReference type="ARBA" id="ARBA00022989"/>
    </source>
</evidence>
<evidence type="ECO:0000313" key="13">
    <source>
        <dbReference type="EMBL" id="RNA36464.1"/>
    </source>
</evidence>
<dbReference type="AlphaFoldDB" id="A0A3M7SKR2"/>
<dbReference type="PROSITE" id="PS00237">
    <property type="entry name" value="G_PROTEIN_RECEP_F1_1"/>
    <property type="match status" value="1"/>
</dbReference>
<evidence type="ECO:0000256" key="7">
    <source>
        <dbReference type="ARBA" id="ARBA00023157"/>
    </source>
</evidence>
<dbReference type="InterPro" id="IPR000276">
    <property type="entry name" value="GPCR_Rhodpsn"/>
</dbReference>
<evidence type="ECO:0000256" key="9">
    <source>
        <dbReference type="ARBA" id="ARBA00023224"/>
    </source>
</evidence>
<evidence type="ECO:0000256" key="1">
    <source>
        <dbReference type="ARBA" id="ARBA00004651"/>
    </source>
</evidence>
<organism evidence="13 14">
    <name type="scientific">Brachionus plicatilis</name>
    <name type="common">Marine rotifer</name>
    <name type="synonym">Brachionus muelleri</name>
    <dbReference type="NCBI Taxonomy" id="10195"/>
    <lineage>
        <taxon>Eukaryota</taxon>
        <taxon>Metazoa</taxon>
        <taxon>Spiralia</taxon>
        <taxon>Gnathifera</taxon>
        <taxon>Rotifera</taxon>
        <taxon>Eurotatoria</taxon>
        <taxon>Monogononta</taxon>
        <taxon>Pseudotrocha</taxon>
        <taxon>Ploima</taxon>
        <taxon>Brachionidae</taxon>
        <taxon>Brachionus</taxon>
    </lineage>
</organism>
<evidence type="ECO:0000259" key="12">
    <source>
        <dbReference type="PROSITE" id="PS50262"/>
    </source>
</evidence>
<keyword evidence="9 10" id="KW-0807">Transducer</keyword>
<feature type="transmembrane region" description="Helical" evidence="11">
    <location>
        <begin position="74"/>
        <end position="98"/>
    </location>
</feature>
<evidence type="ECO:0000256" key="8">
    <source>
        <dbReference type="ARBA" id="ARBA00023170"/>
    </source>
</evidence>
<evidence type="ECO:0000256" key="2">
    <source>
        <dbReference type="ARBA" id="ARBA00022475"/>
    </source>
</evidence>
<evidence type="ECO:0000256" key="5">
    <source>
        <dbReference type="ARBA" id="ARBA00023040"/>
    </source>
</evidence>
<dbReference type="InterPro" id="IPR017452">
    <property type="entry name" value="GPCR_Rhodpsn_7TM"/>
</dbReference>
<dbReference type="FunFam" id="1.20.1070.10:FF:000523">
    <property type="entry name" value="5-hydroxytryptamine receptor 2B"/>
    <property type="match status" value="1"/>
</dbReference>
<evidence type="ECO:0000256" key="6">
    <source>
        <dbReference type="ARBA" id="ARBA00023136"/>
    </source>
</evidence>
<dbReference type="GO" id="GO:0004930">
    <property type="term" value="F:G protein-coupled receptor activity"/>
    <property type="evidence" value="ECO:0007669"/>
    <property type="project" value="UniProtKB-KW"/>
</dbReference>